<reference evidence="2" key="1">
    <citation type="submission" date="2017-09" db="EMBL/GenBank/DDBJ databases">
        <authorList>
            <person name="Feng G."/>
            <person name="Zhu H."/>
        </authorList>
    </citation>
    <scope>NUCLEOTIDE SEQUENCE [LARGE SCALE GENOMIC DNA]</scope>
    <source>
        <strain evidence="2">1PNM-20</strain>
    </source>
</reference>
<comment type="caution">
    <text evidence="1">The sequence shown here is derived from an EMBL/GenBank/DDBJ whole genome shotgun (WGS) entry which is preliminary data.</text>
</comment>
<gene>
    <name evidence="1" type="ORF">CKY28_08090</name>
</gene>
<evidence type="ECO:0000313" key="1">
    <source>
        <dbReference type="EMBL" id="PAX07603.1"/>
    </source>
</evidence>
<sequence>MRRSWSSFGRSYALELAGDSVTLLIDRAPAVTLSLAEWNAVRAGLNDLARERAAASGPTDMVDRPLVPNNGKPWTEELDRELCRRWYAGEGLASLAVVLGRTEGGVASRLVRLDCVADRDEARARR</sequence>
<dbReference type="RefSeq" id="WP_095997846.1">
    <property type="nucleotide sequence ID" value="NZ_NSLI01000003.1"/>
</dbReference>
<keyword evidence="2" id="KW-1185">Reference proteome</keyword>
<name>A0A2A2SEF8_9SPHN</name>
<dbReference type="OrthoDB" id="7596694at2"/>
<dbReference type="AlphaFoldDB" id="A0A2A2SEF8"/>
<protein>
    <submittedName>
        <fullName evidence="1">Uncharacterized protein</fullName>
    </submittedName>
</protein>
<dbReference type="EMBL" id="NSLI01000003">
    <property type="protein sequence ID" value="PAX07603.1"/>
    <property type="molecule type" value="Genomic_DNA"/>
</dbReference>
<organism evidence="1 2">
    <name type="scientific">Sphingomonas lenta</name>
    <dbReference type="NCBI Taxonomy" id="1141887"/>
    <lineage>
        <taxon>Bacteria</taxon>
        <taxon>Pseudomonadati</taxon>
        <taxon>Pseudomonadota</taxon>
        <taxon>Alphaproteobacteria</taxon>
        <taxon>Sphingomonadales</taxon>
        <taxon>Sphingomonadaceae</taxon>
        <taxon>Sphingomonas</taxon>
    </lineage>
</organism>
<evidence type="ECO:0000313" key="2">
    <source>
        <dbReference type="Proteomes" id="UP000218151"/>
    </source>
</evidence>
<proteinExistence type="predicted"/>
<dbReference type="Proteomes" id="UP000218151">
    <property type="component" value="Unassembled WGS sequence"/>
</dbReference>
<accession>A0A2A2SEF8</accession>